<dbReference type="RefSeq" id="XP_067718344.1">
    <property type="nucleotide sequence ID" value="XM_067862243.1"/>
</dbReference>
<evidence type="ECO:0000313" key="3">
    <source>
        <dbReference type="Proteomes" id="UP001497744"/>
    </source>
</evidence>
<dbReference type="Proteomes" id="UP001497744">
    <property type="component" value="Unassembled WGS sequence"/>
</dbReference>
<feature type="compositionally biased region" description="Basic and acidic residues" evidence="1">
    <location>
        <begin position="154"/>
        <end position="164"/>
    </location>
</feature>
<feature type="region of interest" description="Disordered" evidence="1">
    <location>
        <begin position="256"/>
        <end position="286"/>
    </location>
</feature>
<gene>
    <name evidence="2" type="ORF">BcabD6B2_57110</name>
</gene>
<comment type="caution">
    <text evidence="2">The sequence shown here is derived from an EMBL/GenBank/DDBJ whole genome shotgun (WGS) entry which is preliminary data.</text>
</comment>
<dbReference type="EMBL" id="BPLF01000006">
    <property type="protein sequence ID" value="GIX66275.1"/>
    <property type="molecule type" value="Genomic_DNA"/>
</dbReference>
<organism evidence="2 3">
    <name type="scientific">Babesia caballi</name>
    <dbReference type="NCBI Taxonomy" id="5871"/>
    <lineage>
        <taxon>Eukaryota</taxon>
        <taxon>Sar</taxon>
        <taxon>Alveolata</taxon>
        <taxon>Apicomplexa</taxon>
        <taxon>Aconoidasida</taxon>
        <taxon>Piroplasmida</taxon>
        <taxon>Babesiidae</taxon>
        <taxon>Babesia</taxon>
    </lineage>
</organism>
<name>A0AAV4M337_BABCB</name>
<protein>
    <submittedName>
        <fullName evidence="2">Membrane protein, putative</fullName>
    </submittedName>
</protein>
<accession>A0AAV4M337</accession>
<evidence type="ECO:0000313" key="2">
    <source>
        <dbReference type="EMBL" id="GIX66275.1"/>
    </source>
</evidence>
<feature type="compositionally biased region" description="Basic and acidic residues" evidence="1">
    <location>
        <begin position="175"/>
        <end position="184"/>
    </location>
</feature>
<evidence type="ECO:0000256" key="1">
    <source>
        <dbReference type="SAM" id="MobiDB-lite"/>
    </source>
</evidence>
<keyword evidence="3" id="KW-1185">Reference proteome</keyword>
<dbReference type="GeneID" id="94197756"/>
<reference evidence="2 3" key="1">
    <citation type="submission" date="2021-06" db="EMBL/GenBank/DDBJ databases">
        <title>Genome sequence of Babesia caballi.</title>
        <authorList>
            <person name="Yamagishi J."/>
            <person name="Kidaka T."/>
            <person name="Ochi A."/>
        </authorList>
    </citation>
    <scope>NUCLEOTIDE SEQUENCE [LARGE SCALE GENOMIC DNA]</scope>
    <source>
        <strain evidence="2">USDA-D6B2</strain>
    </source>
</reference>
<dbReference type="AlphaFoldDB" id="A0AAV4M337"/>
<proteinExistence type="predicted"/>
<sequence>MTDSGLSIKRQIAAATGVPVGLQRLFVSESIWTLGTRTPLGDGDRVSEFHSLMRLRHDTHDLELNVLLELPAPLHHNMRAEAERLDEYVSVLRRYSALLGRVKAAREDPRLLLDPGDSDVGDLRGCDSDSVGTLGDAAGGGMTADGSPGTLGSHGKDGAEDPAKASHVPANTNRHGSETGRKAADNQSGNFVLPNRRRHLLFFHDLPPSEGGAGAAAGGLGDYREVCAHVLPHAGHLQQRALGEHAAALRAPHMPALPDAAGSRAEPQPVSHAAHEGGAQSGDKCAPSARGAAVGVKIVVALPVELVDGVERVLAGGVGDEGEPLGELRLLVLGQVGAVDAAHAAEQLDEVLLAHVLAEVGDPDGVLVEAPAIAALLAARRHVLGGHVPVLHEVEAVAVVAQALELHLELPGGARQVDVRRRVNQVEVVLLVAAVAPADGLLDGDFVLGDHGNTGVVVLFDLEAGHVVSELRSLVGHARDTDLLDALGDLQTS</sequence>
<feature type="region of interest" description="Disordered" evidence="1">
    <location>
        <begin position="111"/>
        <end position="188"/>
    </location>
</feature>